<dbReference type="Pfam" id="PF01810">
    <property type="entry name" value="LysE"/>
    <property type="match status" value="1"/>
</dbReference>
<feature type="transmembrane region" description="Helical" evidence="6">
    <location>
        <begin position="6"/>
        <end position="26"/>
    </location>
</feature>
<feature type="transmembrane region" description="Helical" evidence="6">
    <location>
        <begin position="67"/>
        <end position="84"/>
    </location>
</feature>
<feature type="transmembrane region" description="Helical" evidence="6">
    <location>
        <begin position="181"/>
        <end position="202"/>
    </location>
</feature>
<evidence type="ECO:0000313" key="7">
    <source>
        <dbReference type="EMBL" id="KPB00652.1"/>
    </source>
</evidence>
<evidence type="ECO:0000256" key="4">
    <source>
        <dbReference type="ARBA" id="ARBA00022989"/>
    </source>
</evidence>
<sequence length="203" mass="21911">MSAFVSGLLLGAGLIIAIGAQNAFVLRQGLLKTHVFALCLLCASSDALLITLGVLGFGTLIQQSQTALIIVQFAGAAFLFFYGLQALMRALKPQAIEDIAGTGSSLRSVLVTALALTFLNPHVYLDTVVLLGGISTQYAGFDRLWFGAGAVLASFLWFFVLGYGARFLIPIFQKRRSWQILDTLIAIIMWVIAYSLIADFVWG</sequence>
<keyword evidence="5 6" id="KW-0472">Membrane</keyword>
<dbReference type="PANTHER" id="PTHR30086">
    <property type="entry name" value="ARGININE EXPORTER PROTEIN ARGO"/>
    <property type="match status" value="1"/>
</dbReference>
<reference evidence="7 8" key="1">
    <citation type="submission" date="2015-01" db="EMBL/GenBank/DDBJ databases">
        <title>Ahrensia donghaiensis sp. nov., a novel dimethylsulphoniopropionate-cleavage bacterium isolated from seawater and emended descriptions of the genus Ahrensia and Ahrensia kielensis.</title>
        <authorList>
            <person name="Liu J."/>
        </authorList>
    </citation>
    <scope>NUCLEOTIDE SEQUENCE [LARGE SCALE GENOMIC DNA]</scope>
    <source>
        <strain evidence="7 8">LZD062</strain>
    </source>
</reference>
<evidence type="ECO:0000256" key="5">
    <source>
        <dbReference type="ARBA" id="ARBA00023136"/>
    </source>
</evidence>
<dbReference type="PANTHER" id="PTHR30086:SF20">
    <property type="entry name" value="ARGININE EXPORTER PROTEIN ARGO-RELATED"/>
    <property type="match status" value="1"/>
</dbReference>
<feature type="transmembrane region" description="Helical" evidence="6">
    <location>
        <begin position="38"/>
        <end position="61"/>
    </location>
</feature>
<protein>
    <submittedName>
        <fullName evidence="7">Amino acid transporter</fullName>
    </submittedName>
</protein>
<feature type="transmembrane region" description="Helical" evidence="6">
    <location>
        <begin position="105"/>
        <end position="124"/>
    </location>
</feature>
<proteinExistence type="predicted"/>
<keyword evidence="3 6" id="KW-0812">Transmembrane</keyword>
<evidence type="ECO:0000256" key="6">
    <source>
        <dbReference type="SAM" id="Phobius"/>
    </source>
</evidence>
<comment type="subcellular location">
    <subcellularLocation>
        <location evidence="1">Cell membrane</location>
        <topology evidence="1">Multi-pass membrane protein</topology>
    </subcellularLocation>
</comment>
<dbReference type="AlphaFoldDB" id="A0A0N0E721"/>
<evidence type="ECO:0000256" key="2">
    <source>
        <dbReference type="ARBA" id="ARBA00022475"/>
    </source>
</evidence>
<keyword evidence="4 6" id="KW-1133">Transmembrane helix</keyword>
<evidence type="ECO:0000256" key="3">
    <source>
        <dbReference type="ARBA" id="ARBA00022692"/>
    </source>
</evidence>
<accession>A0A0N0E721</accession>
<organism evidence="7 8">
    <name type="scientific">Ahrensia marina</name>
    <dbReference type="NCBI Taxonomy" id="1514904"/>
    <lineage>
        <taxon>Bacteria</taxon>
        <taxon>Pseudomonadati</taxon>
        <taxon>Pseudomonadota</taxon>
        <taxon>Alphaproteobacteria</taxon>
        <taxon>Hyphomicrobiales</taxon>
        <taxon>Ahrensiaceae</taxon>
        <taxon>Ahrensia</taxon>
    </lineage>
</organism>
<dbReference type="Proteomes" id="UP000038011">
    <property type="component" value="Unassembled WGS sequence"/>
</dbReference>
<gene>
    <name evidence="7" type="ORF">SU32_12610</name>
</gene>
<evidence type="ECO:0000313" key="8">
    <source>
        <dbReference type="Proteomes" id="UP000038011"/>
    </source>
</evidence>
<dbReference type="EMBL" id="JXMU01000018">
    <property type="protein sequence ID" value="KPB00652.1"/>
    <property type="molecule type" value="Genomic_DNA"/>
</dbReference>
<feature type="transmembrane region" description="Helical" evidence="6">
    <location>
        <begin position="144"/>
        <end position="169"/>
    </location>
</feature>
<dbReference type="STRING" id="1514904.SU32_12610"/>
<evidence type="ECO:0000256" key="1">
    <source>
        <dbReference type="ARBA" id="ARBA00004651"/>
    </source>
</evidence>
<name>A0A0N0E721_9HYPH</name>
<comment type="caution">
    <text evidence="7">The sequence shown here is derived from an EMBL/GenBank/DDBJ whole genome shotgun (WGS) entry which is preliminary data.</text>
</comment>
<keyword evidence="8" id="KW-1185">Reference proteome</keyword>
<keyword evidence="2" id="KW-1003">Cell membrane</keyword>
<dbReference type="InterPro" id="IPR001123">
    <property type="entry name" value="LeuE-type"/>
</dbReference>
<dbReference type="GO" id="GO:0005886">
    <property type="term" value="C:plasma membrane"/>
    <property type="evidence" value="ECO:0007669"/>
    <property type="project" value="UniProtKB-SubCell"/>
</dbReference>
<dbReference type="GO" id="GO:0015171">
    <property type="term" value="F:amino acid transmembrane transporter activity"/>
    <property type="evidence" value="ECO:0007669"/>
    <property type="project" value="TreeGrafter"/>
</dbReference>
<dbReference type="PATRIC" id="fig|1514904.3.peg.1373"/>